<evidence type="ECO:0000256" key="20">
    <source>
        <dbReference type="ARBA" id="ARBA00041776"/>
    </source>
</evidence>
<evidence type="ECO:0000256" key="1">
    <source>
        <dbReference type="ARBA" id="ARBA00000085"/>
    </source>
</evidence>
<dbReference type="GO" id="GO:0000155">
    <property type="term" value="F:phosphorelay sensor kinase activity"/>
    <property type="evidence" value="ECO:0007669"/>
    <property type="project" value="InterPro"/>
</dbReference>
<evidence type="ECO:0000256" key="3">
    <source>
        <dbReference type="ARBA" id="ARBA00001946"/>
    </source>
</evidence>
<evidence type="ECO:0000256" key="4">
    <source>
        <dbReference type="ARBA" id="ARBA00004651"/>
    </source>
</evidence>
<dbReference type="RefSeq" id="WP_104142127.1">
    <property type="nucleotide sequence ID" value="NZ_PREU01000001.1"/>
</dbReference>
<dbReference type="Pfam" id="PF00512">
    <property type="entry name" value="HisKA"/>
    <property type="match status" value="1"/>
</dbReference>
<dbReference type="EMBL" id="PREU01000001">
    <property type="protein sequence ID" value="PPA78167.1"/>
    <property type="molecule type" value="Genomic_DNA"/>
</dbReference>
<dbReference type="InterPro" id="IPR003594">
    <property type="entry name" value="HATPase_dom"/>
</dbReference>
<evidence type="ECO:0000259" key="22">
    <source>
        <dbReference type="PROSITE" id="PS50109"/>
    </source>
</evidence>
<protein>
    <recommendedName>
        <fullName evidence="19">Signal transduction histidine-protein kinase/phosphatase MprB</fullName>
        <ecNumber evidence="5">2.7.13.3</ecNumber>
    </recommendedName>
    <alternativeName>
        <fullName evidence="20">Mycobacterial persistence regulator B</fullName>
    </alternativeName>
</protein>
<comment type="cofactor">
    <cofactor evidence="3">
        <name>Mg(2+)</name>
        <dbReference type="ChEBI" id="CHEBI:18420"/>
    </cofactor>
</comment>
<evidence type="ECO:0000256" key="12">
    <source>
        <dbReference type="ARBA" id="ARBA00022840"/>
    </source>
</evidence>
<evidence type="ECO:0000256" key="15">
    <source>
        <dbReference type="ARBA" id="ARBA00023012"/>
    </source>
</evidence>
<proteinExistence type="predicted"/>
<dbReference type="PROSITE" id="PS50885">
    <property type="entry name" value="HAMP"/>
    <property type="match status" value="1"/>
</dbReference>
<accession>A0A2S5GYM5</accession>
<dbReference type="PANTHER" id="PTHR44936:SF9">
    <property type="entry name" value="SENSOR PROTEIN CREC"/>
    <property type="match status" value="1"/>
</dbReference>
<dbReference type="InterPro" id="IPR004358">
    <property type="entry name" value="Sig_transdc_His_kin-like_C"/>
</dbReference>
<dbReference type="InterPro" id="IPR003660">
    <property type="entry name" value="HAMP_dom"/>
</dbReference>
<evidence type="ECO:0000256" key="19">
    <source>
        <dbReference type="ARBA" id="ARBA00040454"/>
    </source>
</evidence>
<keyword evidence="13" id="KW-0460">Magnesium</keyword>
<evidence type="ECO:0000256" key="11">
    <source>
        <dbReference type="ARBA" id="ARBA00022801"/>
    </source>
</evidence>
<dbReference type="InterPro" id="IPR003661">
    <property type="entry name" value="HisK_dim/P_dom"/>
</dbReference>
<evidence type="ECO:0000256" key="17">
    <source>
        <dbReference type="ARBA" id="ARBA00023026"/>
    </source>
</evidence>
<evidence type="ECO:0000256" key="2">
    <source>
        <dbReference type="ARBA" id="ARBA00001936"/>
    </source>
</evidence>
<gene>
    <name evidence="24" type="ORF">C4E15_02485</name>
</gene>
<keyword evidence="14" id="KW-0904">Protein phosphatase</keyword>
<keyword evidence="15" id="KW-0902">Two-component regulatory system</keyword>
<evidence type="ECO:0000256" key="8">
    <source>
        <dbReference type="ARBA" id="ARBA00022679"/>
    </source>
</evidence>
<comment type="caution">
    <text evidence="24">The sequence shown here is derived from an EMBL/GenBank/DDBJ whole genome shotgun (WGS) entry which is preliminary data.</text>
</comment>
<reference evidence="24 25" key="1">
    <citation type="submission" date="2018-02" db="EMBL/GenBank/DDBJ databases">
        <title>Draft Genome of Achromobacter spanius stain 6.</title>
        <authorList>
            <person name="Gunasekera T.S."/>
            <person name="Radwan O."/>
            <person name="Ruiz O.N."/>
        </authorList>
    </citation>
    <scope>NUCLEOTIDE SEQUENCE [LARGE SCALE GENOMIC DNA]</scope>
    <source>
        <strain evidence="24 25">6</strain>
    </source>
</reference>
<keyword evidence="8" id="KW-0808">Transferase</keyword>
<keyword evidence="7" id="KW-0597">Phosphoprotein</keyword>
<dbReference type="SUPFAM" id="SSF55874">
    <property type="entry name" value="ATPase domain of HSP90 chaperone/DNA topoisomerase II/histidine kinase"/>
    <property type="match status" value="1"/>
</dbReference>
<feature type="transmembrane region" description="Helical" evidence="21">
    <location>
        <begin position="16"/>
        <end position="36"/>
    </location>
</feature>
<dbReference type="SMART" id="SM00388">
    <property type="entry name" value="HisKA"/>
    <property type="match status" value="1"/>
</dbReference>
<keyword evidence="12" id="KW-0067">ATP-binding</keyword>
<evidence type="ECO:0000313" key="24">
    <source>
        <dbReference type="EMBL" id="PPA78167.1"/>
    </source>
</evidence>
<dbReference type="InterPro" id="IPR005467">
    <property type="entry name" value="His_kinase_dom"/>
</dbReference>
<evidence type="ECO:0000259" key="23">
    <source>
        <dbReference type="PROSITE" id="PS50885"/>
    </source>
</evidence>
<feature type="transmembrane region" description="Helical" evidence="21">
    <location>
        <begin position="167"/>
        <end position="190"/>
    </location>
</feature>
<organism evidence="24 25">
    <name type="scientific">Achromobacter spanius</name>
    <dbReference type="NCBI Taxonomy" id="217203"/>
    <lineage>
        <taxon>Bacteria</taxon>
        <taxon>Pseudomonadati</taxon>
        <taxon>Pseudomonadota</taxon>
        <taxon>Betaproteobacteria</taxon>
        <taxon>Burkholderiales</taxon>
        <taxon>Alcaligenaceae</taxon>
        <taxon>Achromobacter</taxon>
    </lineage>
</organism>
<dbReference type="InterPro" id="IPR050980">
    <property type="entry name" value="2C_sensor_his_kinase"/>
</dbReference>
<dbReference type="Gene3D" id="6.10.340.10">
    <property type="match status" value="1"/>
</dbReference>
<name>A0A2S5GYM5_9BURK</name>
<dbReference type="GO" id="GO:0004721">
    <property type="term" value="F:phosphoprotein phosphatase activity"/>
    <property type="evidence" value="ECO:0007669"/>
    <property type="project" value="UniProtKB-KW"/>
</dbReference>
<dbReference type="Gene3D" id="1.10.287.130">
    <property type="match status" value="1"/>
</dbReference>
<comment type="catalytic activity">
    <reaction evidence="1">
        <text>ATP + protein L-histidine = ADP + protein N-phospho-L-histidine.</text>
        <dbReference type="EC" id="2.7.13.3"/>
    </reaction>
</comment>
<evidence type="ECO:0000256" key="18">
    <source>
        <dbReference type="ARBA" id="ARBA00023211"/>
    </source>
</evidence>
<keyword evidence="16" id="KW-0346">Stress response</keyword>
<dbReference type="EC" id="2.7.13.3" evidence="5"/>
<dbReference type="SMART" id="SM00387">
    <property type="entry name" value="HATPase_c"/>
    <property type="match status" value="1"/>
</dbReference>
<dbReference type="GO" id="GO:0005886">
    <property type="term" value="C:plasma membrane"/>
    <property type="evidence" value="ECO:0007669"/>
    <property type="project" value="UniProtKB-SubCell"/>
</dbReference>
<keyword evidence="17" id="KW-0843">Virulence</keyword>
<feature type="domain" description="HAMP" evidence="23">
    <location>
        <begin position="191"/>
        <end position="243"/>
    </location>
</feature>
<keyword evidence="21" id="KW-0812">Transmembrane</keyword>
<evidence type="ECO:0000256" key="5">
    <source>
        <dbReference type="ARBA" id="ARBA00012438"/>
    </source>
</evidence>
<dbReference type="GO" id="GO:0005524">
    <property type="term" value="F:ATP binding"/>
    <property type="evidence" value="ECO:0007669"/>
    <property type="project" value="UniProtKB-KW"/>
</dbReference>
<dbReference type="InterPro" id="IPR036097">
    <property type="entry name" value="HisK_dim/P_sf"/>
</dbReference>
<dbReference type="InterPro" id="IPR036890">
    <property type="entry name" value="HATPase_C_sf"/>
</dbReference>
<evidence type="ECO:0000256" key="21">
    <source>
        <dbReference type="SAM" id="Phobius"/>
    </source>
</evidence>
<feature type="domain" description="Histidine kinase" evidence="22">
    <location>
        <begin position="263"/>
        <end position="466"/>
    </location>
</feature>
<dbReference type="PRINTS" id="PR00344">
    <property type="entry name" value="BCTRLSENSOR"/>
</dbReference>
<evidence type="ECO:0000313" key="25">
    <source>
        <dbReference type="Proteomes" id="UP000239990"/>
    </source>
</evidence>
<evidence type="ECO:0000256" key="16">
    <source>
        <dbReference type="ARBA" id="ARBA00023016"/>
    </source>
</evidence>
<keyword evidence="10 24" id="KW-0418">Kinase</keyword>
<dbReference type="PROSITE" id="PS50109">
    <property type="entry name" value="HIS_KIN"/>
    <property type="match status" value="1"/>
</dbReference>
<sequence>MHHLHHLPRLPLTARIPLAVSLLFLAISAALISLALHGVSRQFDRQVANLGQVYLDGLSAAILPAVRADDRAQMVDVLNRALDTHLGVVDRTLAVVAADHRLLAHVARYPEVEPIPLASLADTSGTLVSARSEGVWTWRLLDDARPALGTLVANLDVSDFHRQRQELAWELGLVGLAISLIGAVLCFGMARRLQRPIISLTEALRAGPEDRLRPMRVDTTDPELKELLSAYNWMVQSAQQREALTERNARIEREAVLGRMSAALAHEVRNPLGGLRTAVQTLRQFGEREDVRSESLGFIERGVQALQAVVDASLRTFRPGAALLHEEDIADIRLMVGAQANRAGVRVELHCEGMQDRRLALPAGAVRQVLLNLVLNAIQASPRGELVQVFARAGHQALTLHVADRGNGLPPAARRALLGAATDGDGMGLGIVADLTTTMHGRLRATRMATGMATGTRISVRLPYGPQEDTA</sequence>
<evidence type="ECO:0000256" key="14">
    <source>
        <dbReference type="ARBA" id="ARBA00022912"/>
    </source>
</evidence>
<comment type="cofactor">
    <cofactor evidence="2">
        <name>Mn(2+)</name>
        <dbReference type="ChEBI" id="CHEBI:29035"/>
    </cofactor>
</comment>
<keyword evidence="9" id="KW-0547">Nucleotide-binding</keyword>
<comment type="subcellular location">
    <subcellularLocation>
        <location evidence="4">Cell membrane</location>
        <topology evidence="4">Multi-pass membrane protein</topology>
    </subcellularLocation>
</comment>
<dbReference type="SUPFAM" id="SSF47384">
    <property type="entry name" value="Homodimeric domain of signal transducing histidine kinase"/>
    <property type="match status" value="1"/>
</dbReference>
<keyword evidence="11" id="KW-0378">Hydrolase</keyword>
<dbReference type="CDD" id="cd00082">
    <property type="entry name" value="HisKA"/>
    <property type="match status" value="1"/>
</dbReference>
<keyword evidence="21" id="KW-0472">Membrane</keyword>
<evidence type="ECO:0000256" key="6">
    <source>
        <dbReference type="ARBA" id="ARBA00022475"/>
    </source>
</evidence>
<dbReference type="Pfam" id="PF02518">
    <property type="entry name" value="HATPase_c"/>
    <property type="match status" value="1"/>
</dbReference>
<dbReference type="OrthoDB" id="2521613at2"/>
<keyword evidence="6" id="KW-1003">Cell membrane</keyword>
<dbReference type="AlphaFoldDB" id="A0A2S5GYM5"/>
<keyword evidence="18" id="KW-0464">Manganese</keyword>
<evidence type="ECO:0000256" key="9">
    <source>
        <dbReference type="ARBA" id="ARBA00022741"/>
    </source>
</evidence>
<evidence type="ECO:0000256" key="10">
    <source>
        <dbReference type="ARBA" id="ARBA00022777"/>
    </source>
</evidence>
<dbReference type="Gene3D" id="3.30.565.10">
    <property type="entry name" value="Histidine kinase-like ATPase, C-terminal domain"/>
    <property type="match status" value="1"/>
</dbReference>
<keyword evidence="21" id="KW-1133">Transmembrane helix</keyword>
<evidence type="ECO:0000256" key="13">
    <source>
        <dbReference type="ARBA" id="ARBA00022842"/>
    </source>
</evidence>
<dbReference type="Proteomes" id="UP000239990">
    <property type="component" value="Unassembled WGS sequence"/>
</dbReference>
<dbReference type="PANTHER" id="PTHR44936">
    <property type="entry name" value="SENSOR PROTEIN CREC"/>
    <property type="match status" value="1"/>
</dbReference>
<evidence type="ECO:0000256" key="7">
    <source>
        <dbReference type="ARBA" id="ARBA00022553"/>
    </source>
</evidence>